<sequence>MSEKSRNPAQSWAAVRAPRPIVIFGGGSIVGDAHMPAYRMAGLPVTGVYDIDPAQTAKVAAEWDITAFSSIEEAAGVEGAIFDLALPPAAHVEVLKRLPDGAAVLMQKPMGRDLAEATAILEICRKKKLTAAVNFQLRFSPMMLAIHDLYESGALGELVDVEMHANMMTPWDLWPFVKTMDRVEILLHSIHYLDLIRHFLGNPAGVHARTMGHPLSTVAQTRTSAILDYPAPVRAVVSVNHNHDFGPKFQDCYFRFEGTKGVATTTLGVNLNYPKGVPDELWFSEKGGSWQQIPLSGTWFPHAFVGVMSNLQRFVAGDDAELVTSVEDAWNTMALVEAAYQSSASPATPIKEKP</sequence>
<comment type="similarity">
    <text evidence="1">Belongs to the Gfo/Idh/MocA family.</text>
</comment>
<dbReference type="GO" id="GO:0000166">
    <property type="term" value="F:nucleotide binding"/>
    <property type="evidence" value="ECO:0007669"/>
    <property type="project" value="InterPro"/>
</dbReference>
<evidence type="ECO:0000313" key="6">
    <source>
        <dbReference type="Proteomes" id="UP000032611"/>
    </source>
</evidence>
<evidence type="ECO:0000259" key="4">
    <source>
        <dbReference type="Pfam" id="PF22725"/>
    </source>
</evidence>
<dbReference type="InterPro" id="IPR051317">
    <property type="entry name" value="Gfo/Idh/MocA_oxidoreduct"/>
</dbReference>
<keyword evidence="6" id="KW-1185">Reference proteome</keyword>
<evidence type="ECO:0000259" key="3">
    <source>
        <dbReference type="Pfam" id="PF01408"/>
    </source>
</evidence>
<dbReference type="PATRIC" id="fig|1486262.3.peg.524"/>
<dbReference type="PANTHER" id="PTHR43708">
    <property type="entry name" value="CONSERVED EXPRESSED OXIDOREDUCTASE (EUROFUNG)"/>
    <property type="match status" value="1"/>
</dbReference>
<protein>
    <submittedName>
        <fullName evidence="5">Oxidoreductase</fullName>
    </submittedName>
</protein>
<dbReference type="Proteomes" id="UP000032611">
    <property type="component" value="Chromosome"/>
</dbReference>
<dbReference type="GO" id="GO:0016491">
    <property type="term" value="F:oxidoreductase activity"/>
    <property type="evidence" value="ECO:0007669"/>
    <property type="project" value="UniProtKB-KW"/>
</dbReference>
<dbReference type="AlphaFoldDB" id="A0A0D5LM12"/>
<accession>A0A0D5LM12</accession>
<dbReference type="Gene3D" id="3.40.50.720">
    <property type="entry name" value="NAD(P)-binding Rossmann-like Domain"/>
    <property type="match status" value="1"/>
</dbReference>
<dbReference type="SUPFAM" id="SSF51735">
    <property type="entry name" value="NAD(P)-binding Rossmann-fold domains"/>
    <property type="match status" value="1"/>
</dbReference>
<dbReference type="InterPro" id="IPR036291">
    <property type="entry name" value="NAD(P)-bd_dom_sf"/>
</dbReference>
<evidence type="ECO:0000256" key="2">
    <source>
        <dbReference type="ARBA" id="ARBA00023002"/>
    </source>
</evidence>
<feature type="domain" description="Gfo/Idh/MocA-like oxidoreductase N-terminal" evidence="3">
    <location>
        <begin position="21"/>
        <end position="135"/>
    </location>
</feature>
<proteinExistence type="inferred from homology"/>
<dbReference type="OrthoDB" id="6183734at2"/>
<evidence type="ECO:0000256" key="1">
    <source>
        <dbReference type="ARBA" id="ARBA00010928"/>
    </source>
</evidence>
<dbReference type="SUPFAM" id="SSF55347">
    <property type="entry name" value="Glyceraldehyde-3-phosphate dehydrogenase-like, C-terminal domain"/>
    <property type="match status" value="1"/>
</dbReference>
<dbReference type="EMBL" id="CP010803">
    <property type="protein sequence ID" value="AJY44812.1"/>
    <property type="molecule type" value="Genomic_DNA"/>
</dbReference>
<dbReference type="STRING" id="1486262.TM49_02520"/>
<dbReference type="InterPro" id="IPR055170">
    <property type="entry name" value="GFO_IDH_MocA-like_dom"/>
</dbReference>
<dbReference type="KEGG" id="mey:TM49_02520"/>
<dbReference type="InterPro" id="IPR000683">
    <property type="entry name" value="Gfo/Idh/MocA-like_OxRdtase_N"/>
</dbReference>
<dbReference type="Gene3D" id="3.30.360.10">
    <property type="entry name" value="Dihydrodipicolinate Reductase, domain 2"/>
    <property type="match status" value="1"/>
</dbReference>
<dbReference type="Pfam" id="PF22725">
    <property type="entry name" value="GFO_IDH_MocA_C3"/>
    <property type="match status" value="1"/>
</dbReference>
<name>A0A0D5LM12_MAREN</name>
<feature type="domain" description="GFO/IDH/MocA-like oxidoreductase" evidence="4">
    <location>
        <begin position="144"/>
        <end position="263"/>
    </location>
</feature>
<keyword evidence="2" id="KW-0560">Oxidoreductase</keyword>
<evidence type="ECO:0000313" key="5">
    <source>
        <dbReference type="EMBL" id="AJY44812.1"/>
    </source>
</evidence>
<dbReference type="Pfam" id="PF01408">
    <property type="entry name" value="GFO_IDH_MocA"/>
    <property type="match status" value="1"/>
</dbReference>
<reference evidence="5 6" key="1">
    <citation type="journal article" date="2015" name="Genome Announc.">
        <title>Complete genome sequence of Martelella endophytica YC6887, which has antifungal activity associated with a halophyte.</title>
        <authorList>
            <person name="Khan A."/>
            <person name="Khan H."/>
            <person name="Chung E.J."/>
            <person name="Hossain M.T."/>
            <person name="Chung Y.R."/>
        </authorList>
    </citation>
    <scope>NUCLEOTIDE SEQUENCE [LARGE SCALE GENOMIC DNA]</scope>
    <source>
        <strain evidence="5">YC6887</strain>
    </source>
</reference>
<dbReference type="HOGENOM" id="CLU_023194_14_0_5"/>
<dbReference type="PANTHER" id="PTHR43708:SF5">
    <property type="entry name" value="CONSERVED EXPRESSED OXIDOREDUCTASE (EUROFUNG)-RELATED"/>
    <property type="match status" value="1"/>
</dbReference>
<organism evidence="5 6">
    <name type="scientific">Martelella endophytica</name>
    <dbReference type="NCBI Taxonomy" id="1486262"/>
    <lineage>
        <taxon>Bacteria</taxon>
        <taxon>Pseudomonadati</taxon>
        <taxon>Pseudomonadota</taxon>
        <taxon>Alphaproteobacteria</taxon>
        <taxon>Hyphomicrobiales</taxon>
        <taxon>Aurantimonadaceae</taxon>
        <taxon>Martelella</taxon>
    </lineage>
</organism>
<gene>
    <name evidence="5" type="ORF">TM49_02520</name>
</gene>
<dbReference type="RefSeq" id="WP_045679398.1">
    <property type="nucleotide sequence ID" value="NZ_CP010803.1"/>
</dbReference>